<proteinExistence type="predicted"/>
<keyword evidence="2" id="KW-1185">Reference proteome</keyword>
<dbReference type="AlphaFoldDB" id="A0AAV3RT21"/>
<accession>A0AAV3RT21</accession>
<evidence type="ECO:0000313" key="2">
    <source>
        <dbReference type="Proteomes" id="UP001454036"/>
    </source>
</evidence>
<reference evidence="1 2" key="1">
    <citation type="submission" date="2024-01" db="EMBL/GenBank/DDBJ databases">
        <title>The complete chloroplast genome sequence of Lithospermum erythrorhizon: insights into the phylogenetic relationship among Boraginaceae species and the maternal lineages of purple gromwells.</title>
        <authorList>
            <person name="Okada T."/>
            <person name="Watanabe K."/>
        </authorList>
    </citation>
    <scope>NUCLEOTIDE SEQUENCE [LARGE SCALE GENOMIC DNA]</scope>
</reference>
<evidence type="ECO:0000313" key="1">
    <source>
        <dbReference type="EMBL" id="GAA0184208.1"/>
    </source>
</evidence>
<name>A0AAV3RT21_LITER</name>
<protein>
    <submittedName>
        <fullName evidence="1">Uncharacterized protein</fullName>
    </submittedName>
</protein>
<dbReference type="Proteomes" id="UP001454036">
    <property type="component" value="Unassembled WGS sequence"/>
</dbReference>
<sequence>MVTFETIPDNLERGRSCSSLQEKAIYLEGLNKDSSEPPHVKTTLCVYDYSDTFLKEFCESWCPSTNTLILPQRELSISLWDLLELEGLHVTGCLFDKVVPIAECPSPTLDSHVRLPRSCRFMLFAYLRLASPDGTMSVSACIGFWSHSLLTYIDHEAADRSTTKIAPASVCPLGPTILQHHAWDSSDIRSTSWRSLSQISLSDDPSTARECFPVHYLFGSMGAYLDAQNTATNGSNGPMMVKYHGKGNRKVYSLSDARLTLHSCQMTWKATCLARAEPYFFDDKVSHTTLDRTFFLSVSTGRVCHKGSSFLLKIPIVRPERTAKGKVSARGSETFQSHSERDLFVSCSRVVPLTRPSPERVAVPGSTSLAIPDNVVGEQVVEVSSSANEQEHTELIDTGESPECFIIKKAMEAGTTLSAASQGSSSEASCKLVLMMVSYEDLALKWQCEIQMAEELEQEASGPEARAKNVRVRAYKQRSAIIQLDL</sequence>
<gene>
    <name evidence="1" type="ORF">LIER_31496</name>
</gene>
<organism evidence="1 2">
    <name type="scientific">Lithospermum erythrorhizon</name>
    <name type="common">Purple gromwell</name>
    <name type="synonym">Lithospermum officinale var. erythrorhizon</name>
    <dbReference type="NCBI Taxonomy" id="34254"/>
    <lineage>
        <taxon>Eukaryota</taxon>
        <taxon>Viridiplantae</taxon>
        <taxon>Streptophyta</taxon>
        <taxon>Embryophyta</taxon>
        <taxon>Tracheophyta</taxon>
        <taxon>Spermatophyta</taxon>
        <taxon>Magnoliopsida</taxon>
        <taxon>eudicotyledons</taxon>
        <taxon>Gunneridae</taxon>
        <taxon>Pentapetalae</taxon>
        <taxon>asterids</taxon>
        <taxon>lamiids</taxon>
        <taxon>Boraginales</taxon>
        <taxon>Boraginaceae</taxon>
        <taxon>Boraginoideae</taxon>
        <taxon>Lithospermeae</taxon>
        <taxon>Lithospermum</taxon>
    </lineage>
</organism>
<dbReference type="EMBL" id="BAABME010011726">
    <property type="protein sequence ID" value="GAA0184208.1"/>
    <property type="molecule type" value="Genomic_DNA"/>
</dbReference>
<comment type="caution">
    <text evidence="1">The sequence shown here is derived from an EMBL/GenBank/DDBJ whole genome shotgun (WGS) entry which is preliminary data.</text>
</comment>